<dbReference type="GO" id="GO:0008270">
    <property type="term" value="F:zinc ion binding"/>
    <property type="evidence" value="ECO:0007669"/>
    <property type="project" value="UniProtKB-KW"/>
</dbReference>
<dbReference type="Proteomes" id="UP000289738">
    <property type="component" value="Chromosome A03"/>
</dbReference>
<dbReference type="InterPro" id="IPR045868">
    <property type="entry name" value="Znf_C3H13/40"/>
</dbReference>
<evidence type="ECO:0000313" key="5">
    <source>
        <dbReference type="EMBL" id="RYR69009.1"/>
    </source>
</evidence>
<evidence type="ECO:0000256" key="2">
    <source>
        <dbReference type="SAM" id="Coils"/>
    </source>
</evidence>
<comment type="caution">
    <text evidence="5">The sequence shown here is derived from an EMBL/GenBank/DDBJ whole genome shotgun (WGS) entry which is preliminary data.</text>
</comment>
<keyword evidence="6" id="KW-1185">Reference proteome</keyword>
<feature type="region of interest" description="Disordered" evidence="3">
    <location>
        <begin position="58"/>
        <end position="100"/>
    </location>
</feature>
<sequence length="443" mass="50835">MVERKQFKTRLCVPYQRGRCTRHNCNFAHGNAELRRFSATYNGRKDLANDLRDTLDRRYLSPRRHSPTRDGRGHQAIHEHSPSRSMEKKSDRRHWRKQGITGQSDISASLKVSDRIQDPVKEGKFVSSCSRNTLEEQLKKVQLDIRTFEDRKFQLSVYLDESAQEVDSLNSRIQELEAQLVKENEECKRINSGIRKFIRVYNHNSQLQEELKRSQVRLQKLGDQLVSDIARIGAEEEDLSIDIVSNGENNSHPPIPKHNAEQNDASPHGKKLHVHAEQDVLEELKQDRSKVGNSVETRRNRKRSRWNLPAQLNDKDNVGLETPNDGTEDARPLDIESKQKRGKLNSSDNLSSEKLKEFRNEMPSTSMAAHVFDEEVEIVFDDRIDLNETAHTENDNEVVLEVKGVPLMLPPALIPHTNYSQYEGDDENVDVDGLDEGGNVDIV</sequence>
<dbReference type="SMR" id="A0A445E0U9"/>
<feature type="domain" description="C3H1-type" evidence="4">
    <location>
        <begin position="6"/>
        <end position="32"/>
    </location>
</feature>
<organism evidence="5 6">
    <name type="scientific">Arachis hypogaea</name>
    <name type="common">Peanut</name>
    <dbReference type="NCBI Taxonomy" id="3818"/>
    <lineage>
        <taxon>Eukaryota</taxon>
        <taxon>Viridiplantae</taxon>
        <taxon>Streptophyta</taxon>
        <taxon>Embryophyta</taxon>
        <taxon>Tracheophyta</taxon>
        <taxon>Spermatophyta</taxon>
        <taxon>Magnoliopsida</taxon>
        <taxon>eudicotyledons</taxon>
        <taxon>Gunneridae</taxon>
        <taxon>Pentapetalae</taxon>
        <taxon>rosids</taxon>
        <taxon>fabids</taxon>
        <taxon>Fabales</taxon>
        <taxon>Fabaceae</taxon>
        <taxon>Papilionoideae</taxon>
        <taxon>50 kb inversion clade</taxon>
        <taxon>dalbergioids sensu lato</taxon>
        <taxon>Dalbergieae</taxon>
        <taxon>Pterocarpus clade</taxon>
        <taxon>Arachis</taxon>
    </lineage>
</organism>
<dbReference type="PROSITE" id="PS50103">
    <property type="entry name" value="ZF_C3H1"/>
    <property type="match status" value="1"/>
</dbReference>
<feature type="zinc finger region" description="C3H1-type" evidence="1">
    <location>
        <begin position="6"/>
        <end position="32"/>
    </location>
</feature>
<keyword evidence="1" id="KW-0862">Zinc</keyword>
<keyword evidence="1" id="KW-0863">Zinc-finger</keyword>
<dbReference type="InterPro" id="IPR000571">
    <property type="entry name" value="Znf_CCCH"/>
</dbReference>
<protein>
    <recommendedName>
        <fullName evidence="4">C3H1-type domain-containing protein</fullName>
    </recommendedName>
</protein>
<dbReference type="STRING" id="3818.A0A445E0U9"/>
<dbReference type="Gene3D" id="4.10.1000.10">
    <property type="entry name" value="Zinc finger, CCCH-type"/>
    <property type="match status" value="1"/>
</dbReference>
<dbReference type="EMBL" id="SDMP01000003">
    <property type="protein sequence ID" value="RYR69009.1"/>
    <property type="molecule type" value="Genomic_DNA"/>
</dbReference>
<dbReference type="Gramene" id="arahy.Tifrunner.gnm2.ann2.Ah03g148400.1">
    <property type="protein sequence ID" value="arahy.Tifrunner.gnm2.ann2.Ah03g148400.1-CDS"/>
    <property type="gene ID" value="arahy.Tifrunner.gnm2.ann2.Ah03g148400"/>
</dbReference>
<dbReference type="PANTHER" id="PTHR38160">
    <property type="entry name" value="ZINC FINGER CCCH DOMAIN-CONTAINING PROTEIN 40"/>
    <property type="match status" value="1"/>
</dbReference>
<evidence type="ECO:0000259" key="4">
    <source>
        <dbReference type="PROSITE" id="PS50103"/>
    </source>
</evidence>
<gene>
    <name evidence="5" type="ORF">Ahy_A03g015526</name>
</gene>
<evidence type="ECO:0000313" key="6">
    <source>
        <dbReference type="Proteomes" id="UP000289738"/>
    </source>
</evidence>
<dbReference type="PANTHER" id="PTHR38160:SF1">
    <property type="entry name" value="ZINC FINGER CCCH DOMAIN-CONTAINING PROTEIN 40"/>
    <property type="match status" value="1"/>
</dbReference>
<keyword evidence="1" id="KW-0479">Metal-binding</keyword>
<feature type="region of interest" description="Disordered" evidence="3">
    <location>
        <begin position="283"/>
        <end position="355"/>
    </location>
</feature>
<feature type="compositionally biased region" description="Basic and acidic residues" evidence="3">
    <location>
        <begin position="67"/>
        <end position="90"/>
    </location>
</feature>
<keyword evidence="2" id="KW-0175">Coiled coil</keyword>
<accession>A0A445E0U9</accession>
<evidence type="ECO:0000256" key="3">
    <source>
        <dbReference type="SAM" id="MobiDB-lite"/>
    </source>
</evidence>
<evidence type="ECO:0000256" key="1">
    <source>
        <dbReference type="PROSITE-ProRule" id="PRU00723"/>
    </source>
</evidence>
<dbReference type="AlphaFoldDB" id="A0A445E0U9"/>
<feature type="region of interest" description="Disordered" evidence="3">
    <location>
        <begin position="244"/>
        <end position="269"/>
    </location>
</feature>
<reference evidence="5 6" key="1">
    <citation type="submission" date="2019-01" db="EMBL/GenBank/DDBJ databases">
        <title>Sequencing of cultivated peanut Arachis hypogaea provides insights into genome evolution and oil improvement.</title>
        <authorList>
            <person name="Chen X."/>
        </authorList>
    </citation>
    <scope>NUCLEOTIDE SEQUENCE [LARGE SCALE GENOMIC DNA]</scope>
    <source>
        <strain evidence="6">cv. Fuhuasheng</strain>
        <tissue evidence="5">Leaves</tissue>
    </source>
</reference>
<name>A0A445E0U9_ARAHY</name>
<feature type="compositionally biased region" description="Basic and acidic residues" evidence="3">
    <location>
        <begin position="328"/>
        <end position="339"/>
    </location>
</feature>
<proteinExistence type="predicted"/>
<feature type="coiled-coil region" evidence="2">
    <location>
        <begin position="131"/>
        <end position="224"/>
    </location>
</feature>